<keyword evidence="7 10" id="KW-0732">Signal</keyword>
<dbReference type="Pfam" id="PF00577">
    <property type="entry name" value="Usher"/>
    <property type="match status" value="1"/>
</dbReference>
<organism evidence="12">
    <name type="scientific">Salmonella diarizonae</name>
    <dbReference type="NCBI Taxonomy" id="59204"/>
    <lineage>
        <taxon>Bacteria</taxon>
        <taxon>Pseudomonadati</taxon>
        <taxon>Pseudomonadota</taxon>
        <taxon>Gammaproteobacteria</taxon>
        <taxon>Enterobacterales</taxon>
        <taxon>Enterobacteriaceae</taxon>
        <taxon>Salmonella</taxon>
    </lineage>
</organism>
<dbReference type="Gene3D" id="3.10.20.410">
    <property type="match status" value="1"/>
</dbReference>
<dbReference type="PANTHER" id="PTHR30451">
    <property type="entry name" value="OUTER MEMBRANE USHER PROTEIN"/>
    <property type="match status" value="1"/>
</dbReference>
<dbReference type="EMBL" id="AAIBIC010000055">
    <property type="protein sequence ID" value="ECC3917289.1"/>
    <property type="molecule type" value="Genomic_DNA"/>
</dbReference>
<evidence type="ECO:0000256" key="3">
    <source>
        <dbReference type="ARBA" id="ARBA00022448"/>
    </source>
</evidence>
<dbReference type="NCBIfam" id="NF011760">
    <property type="entry name" value="PRK15213.1"/>
    <property type="match status" value="1"/>
</dbReference>
<evidence type="ECO:0000256" key="7">
    <source>
        <dbReference type="ARBA" id="ARBA00022729"/>
    </source>
</evidence>
<evidence type="ECO:0000256" key="4">
    <source>
        <dbReference type="ARBA" id="ARBA00022452"/>
    </source>
</evidence>
<dbReference type="InterPro" id="IPR025885">
    <property type="entry name" value="PapC_N"/>
</dbReference>
<dbReference type="Pfam" id="PF13954">
    <property type="entry name" value="PapC_N"/>
    <property type="match status" value="1"/>
</dbReference>
<comment type="subcellular location">
    <subcellularLocation>
        <location evidence="1">Cell outer membrane</location>
        <topology evidence="1">Multi-pass membrane protein</topology>
    </subcellularLocation>
</comment>
<keyword evidence="3" id="KW-0813">Transport</keyword>
<evidence type="ECO:0000313" key="12">
    <source>
        <dbReference type="EMBL" id="ECC3917289.1"/>
    </source>
</evidence>
<evidence type="ECO:0000256" key="10">
    <source>
        <dbReference type="SAM" id="SignalP"/>
    </source>
</evidence>
<evidence type="ECO:0000256" key="8">
    <source>
        <dbReference type="ARBA" id="ARBA00023136"/>
    </source>
</evidence>
<dbReference type="GO" id="GO:0015473">
    <property type="term" value="F:fimbrial usher porin activity"/>
    <property type="evidence" value="ECO:0007669"/>
    <property type="project" value="InterPro"/>
</dbReference>
<feature type="chain" id="PRO_5025009994" evidence="10">
    <location>
        <begin position="25"/>
        <end position="824"/>
    </location>
</feature>
<dbReference type="GO" id="GO:0009279">
    <property type="term" value="C:cell outer membrane"/>
    <property type="evidence" value="ECO:0007669"/>
    <property type="project" value="UniProtKB-SubCell"/>
</dbReference>
<accession>A0A5Y1YE04</accession>
<name>A0A5Y1YE04_SALDZ</name>
<dbReference type="AlphaFoldDB" id="A0A5Y1YE04"/>
<dbReference type="SUPFAM" id="SSF141729">
    <property type="entry name" value="FimD N-terminal domain-like"/>
    <property type="match status" value="1"/>
</dbReference>
<dbReference type="InterPro" id="IPR000015">
    <property type="entry name" value="Fimb_usher"/>
</dbReference>
<keyword evidence="6" id="KW-0812">Transmembrane</keyword>
<evidence type="ECO:0000256" key="2">
    <source>
        <dbReference type="ARBA" id="ARBA00008064"/>
    </source>
</evidence>
<evidence type="ECO:0000256" key="6">
    <source>
        <dbReference type="ARBA" id="ARBA00022692"/>
    </source>
</evidence>
<feature type="signal peptide" evidence="10">
    <location>
        <begin position="1"/>
        <end position="24"/>
    </location>
</feature>
<comment type="caution">
    <text evidence="12">The sequence shown here is derived from an EMBL/GenBank/DDBJ whole genome shotgun (WGS) entry which is preliminary data.</text>
</comment>
<proteinExistence type="inferred from homology"/>
<reference evidence="12" key="1">
    <citation type="submission" date="2018-08" db="EMBL/GenBank/DDBJ databases">
        <authorList>
            <person name="Ashton P.M."/>
            <person name="Dallman T."/>
            <person name="Nair S."/>
            <person name="De Pinna E."/>
            <person name="Peters T."/>
            <person name="Grant K."/>
        </authorList>
    </citation>
    <scope>NUCLEOTIDE SEQUENCE [LARGE SCALE GENOMIC DNA]</scope>
    <source>
        <strain evidence="12">294779</strain>
    </source>
</reference>
<keyword evidence="5" id="KW-1029">Fimbrium biogenesis</keyword>
<evidence type="ECO:0000256" key="9">
    <source>
        <dbReference type="ARBA" id="ARBA00023237"/>
    </source>
</evidence>
<dbReference type="Gene3D" id="2.60.40.3110">
    <property type="match status" value="1"/>
</dbReference>
<protein>
    <submittedName>
        <fullName evidence="12">Outer membrane usher protein PefC</fullName>
    </submittedName>
</protein>
<keyword evidence="8" id="KW-0472">Membrane</keyword>
<evidence type="ECO:0000256" key="1">
    <source>
        <dbReference type="ARBA" id="ARBA00004571"/>
    </source>
</evidence>
<sequence length="824" mass="90091">MKTIRIKTTFGSMMLFLIVSSTQAEELNTLFLQGVSEVPSVLKKNIIYPSGYYYVDVSLNEKKTVSGIPLTISPEDEASGQLCFNPEWLADSGIFLKPDAFHEALDSVRGCYILGKIDGTKVKFNAGNQSLNFIIPQAWLVNKSDAAHWDYGINGLRLSYNGNFNKNIQTVNRNWQDDSLNAYGNFKAIMNLGRWVVTSDMNASRNKWGSEFSTNSILLSTAIKQIRGDLQIGRSQTQTELFSDFGFYGAALRSNSNMRSWNARGYAPVITGVASSTSRITITQSGYTIYSRVVPPGPYHLEDVSPVSNGSLMVTVEDSNGHKTLKEYPVATLPSLLRPGEFNYNFAVGERSDSNKVDDAFSSGLGVFTLASLDYGFAFNTLNTAALIHPQYQALGVGITQPLGEWGAFSTSLNASKASYDNIEDRRGVSASIKYAKSFTNRTDLQLLTYRYQSPGYTEFSNWRPDEGSYRNGYHFDSEGKEYRYSSLNGKEKARYEARLSHRFDNLYLSGSYWQQSYWEGNSDAVGATFSASTTVGNGISLYLSGNYSRGAWGGKDDYSGSLSVNIPFSMAGVRHYTSSSVGYNRNRDVNFTTNTTATVNERLNYGVSAGIDNRSNNSVGASASYAFDSVQTNMAIARNSDTTTLSGGLSGAAIVTAKTGLMLSKESSDTVAIVKLKDTPGVRFNGSLPTNNSGNTVLYLSGYSPVSIDIDPENIPENVELLNTSYDVVPTDKAIIYREFAHETVLRYILRLKDSSGNIITGGNAATEQGINAGFISSNGVLLMNLLAAPEKVTVKQVDGQICSFNGGIIKENTGKIQEVRCE</sequence>
<evidence type="ECO:0000256" key="5">
    <source>
        <dbReference type="ARBA" id="ARBA00022558"/>
    </source>
</evidence>
<keyword evidence="9" id="KW-0998">Cell outer membrane</keyword>
<gene>
    <name evidence="12" type="primary">pefC</name>
    <name evidence="12" type="ORF">CTQ69_25720</name>
</gene>
<keyword evidence="4" id="KW-1134">Transmembrane beta strand</keyword>
<dbReference type="GO" id="GO:0009297">
    <property type="term" value="P:pilus assembly"/>
    <property type="evidence" value="ECO:0007669"/>
    <property type="project" value="InterPro"/>
</dbReference>
<dbReference type="Proteomes" id="UP000839735">
    <property type="component" value="Unassembled WGS sequence"/>
</dbReference>
<dbReference type="InterPro" id="IPR037224">
    <property type="entry name" value="PapC_N_sf"/>
</dbReference>
<dbReference type="PANTHER" id="PTHR30451:SF21">
    <property type="entry name" value="FIMBRIAL USHER DOMAIN-CONTAINING PROTEIN YDET-RELATED"/>
    <property type="match status" value="1"/>
</dbReference>
<dbReference type="InterPro" id="IPR042186">
    <property type="entry name" value="FimD_plug_dom"/>
</dbReference>
<dbReference type="Gene3D" id="2.60.40.2610">
    <property type="entry name" value="Outer membrane usher protein FimD, plug domain"/>
    <property type="match status" value="1"/>
</dbReference>
<comment type="similarity">
    <text evidence="2">Belongs to the fimbrial export usher family.</text>
</comment>
<feature type="domain" description="PapC N-terminal" evidence="11">
    <location>
        <begin position="44"/>
        <end position="163"/>
    </location>
</feature>
<evidence type="ECO:0000259" key="11">
    <source>
        <dbReference type="Pfam" id="PF13954"/>
    </source>
</evidence>